<dbReference type="Gene3D" id="1.20.5.1030">
    <property type="entry name" value="Preprotein translocase secy subunit"/>
    <property type="match status" value="1"/>
</dbReference>
<dbReference type="EMBL" id="LR130778">
    <property type="protein sequence ID" value="VDN48556.1"/>
    <property type="molecule type" value="Genomic_DNA"/>
</dbReference>
<dbReference type="HAMAP" id="MF_00422">
    <property type="entry name" value="SecE"/>
    <property type="match status" value="1"/>
</dbReference>
<dbReference type="PANTHER" id="PTHR33910">
    <property type="entry name" value="PROTEIN TRANSLOCASE SUBUNIT SECE"/>
    <property type="match status" value="1"/>
</dbReference>
<comment type="subunit">
    <text evidence="9">Component of the Sec protein translocase complex. Heterotrimer consisting of SecY, SecE and SecG subunits. The heterotrimers can form oligomers, although 1 heterotrimer is thought to be able to translocate proteins. Interacts with the ribosome. Interacts with SecDF, and other proteins may be involved. Interacts with SecA.</text>
</comment>
<keyword evidence="11" id="KW-1185">Reference proteome</keyword>
<comment type="subcellular location">
    <subcellularLocation>
        <location evidence="9">Cell membrane</location>
        <topology evidence="9">Single-pass membrane protein</topology>
    </subcellularLocation>
    <subcellularLocation>
        <location evidence="1">Membrane</location>
    </subcellularLocation>
</comment>
<keyword evidence="6 9" id="KW-1133">Transmembrane helix</keyword>
<sequence>MGEANTTKKTNFFKGLKSEFKKIVWPSFPILMKQTGIVIAVSLVVGGIIAGIDTIFGAIVRFLLL</sequence>
<dbReference type="KEGG" id="cbar:PATL70BA_2654"/>
<keyword evidence="8 9" id="KW-0472">Membrane</keyword>
<dbReference type="GO" id="GO:0043952">
    <property type="term" value="P:protein transport by the Sec complex"/>
    <property type="evidence" value="ECO:0007669"/>
    <property type="project" value="UniProtKB-UniRule"/>
</dbReference>
<evidence type="ECO:0000256" key="4">
    <source>
        <dbReference type="ARBA" id="ARBA00022692"/>
    </source>
</evidence>
<protein>
    <recommendedName>
        <fullName evidence="9">Protein translocase subunit SecE</fullName>
    </recommendedName>
</protein>
<name>A0A3P7S114_9FIRM</name>
<dbReference type="PANTHER" id="PTHR33910:SF1">
    <property type="entry name" value="PROTEIN TRANSLOCASE SUBUNIT SECE"/>
    <property type="match status" value="1"/>
</dbReference>
<evidence type="ECO:0000256" key="6">
    <source>
        <dbReference type="ARBA" id="ARBA00022989"/>
    </source>
</evidence>
<keyword evidence="3 9" id="KW-1003">Cell membrane</keyword>
<dbReference type="AlphaFoldDB" id="A0A3P7S114"/>
<dbReference type="GO" id="GO:0006605">
    <property type="term" value="P:protein targeting"/>
    <property type="evidence" value="ECO:0007669"/>
    <property type="project" value="UniProtKB-UniRule"/>
</dbReference>
<keyword evidence="2 9" id="KW-0813">Transport</keyword>
<comment type="function">
    <text evidence="9">Essential subunit of the Sec protein translocation channel SecYEG. Clamps together the 2 halves of SecY. May contact the channel plug during translocation.</text>
</comment>
<reference evidence="10 11" key="1">
    <citation type="submission" date="2018-09" db="EMBL/GenBank/DDBJ databases">
        <authorList>
            <person name="Postec A."/>
        </authorList>
    </citation>
    <scope>NUCLEOTIDE SEQUENCE [LARGE SCALE GENOMIC DNA]</scope>
    <source>
        <strain evidence="10">70B-A</strain>
    </source>
</reference>
<dbReference type="GO" id="GO:0009306">
    <property type="term" value="P:protein secretion"/>
    <property type="evidence" value="ECO:0007669"/>
    <property type="project" value="UniProtKB-UniRule"/>
</dbReference>
<keyword evidence="5 9" id="KW-0653">Protein transport</keyword>
<dbReference type="GO" id="GO:0065002">
    <property type="term" value="P:intracellular protein transmembrane transport"/>
    <property type="evidence" value="ECO:0007669"/>
    <property type="project" value="UniProtKB-UniRule"/>
</dbReference>
<dbReference type="Proteomes" id="UP000279029">
    <property type="component" value="Chromosome"/>
</dbReference>
<accession>A0A3P7S114</accession>
<evidence type="ECO:0000256" key="3">
    <source>
        <dbReference type="ARBA" id="ARBA00022475"/>
    </source>
</evidence>
<dbReference type="RefSeq" id="WP_125137675.1">
    <property type="nucleotide sequence ID" value="NZ_LR130778.1"/>
</dbReference>
<evidence type="ECO:0000256" key="5">
    <source>
        <dbReference type="ARBA" id="ARBA00022927"/>
    </source>
</evidence>
<evidence type="ECO:0000256" key="1">
    <source>
        <dbReference type="ARBA" id="ARBA00004370"/>
    </source>
</evidence>
<gene>
    <name evidence="9 10" type="primary">secE</name>
    <name evidence="10" type="ORF">PATL70BA_2654</name>
</gene>
<evidence type="ECO:0000313" key="10">
    <source>
        <dbReference type="EMBL" id="VDN48556.1"/>
    </source>
</evidence>
<dbReference type="Pfam" id="PF00584">
    <property type="entry name" value="SecE"/>
    <property type="match status" value="1"/>
</dbReference>
<dbReference type="OrthoDB" id="9807958at2"/>
<feature type="transmembrane region" description="Helical" evidence="9">
    <location>
        <begin position="37"/>
        <end position="64"/>
    </location>
</feature>
<keyword evidence="4 9" id="KW-0812">Transmembrane</keyword>
<dbReference type="InterPro" id="IPR038379">
    <property type="entry name" value="SecE_sf"/>
</dbReference>
<organism evidence="10 11">
    <name type="scientific">Petrocella atlantisensis</name>
    <dbReference type="NCBI Taxonomy" id="2173034"/>
    <lineage>
        <taxon>Bacteria</taxon>
        <taxon>Bacillati</taxon>
        <taxon>Bacillota</taxon>
        <taxon>Clostridia</taxon>
        <taxon>Lachnospirales</taxon>
        <taxon>Vallitaleaceae</taxon>
        <taxon>Petrocella</taxon>
    </lineage>
</organism>
<evidence type="ECO:0000313" key="11">
    <source>
        <dbReference type="Proteomes" id="UP000279029"/>
    </source>
</evidence>
<proteinExistence type="inferred from homology"/>
<keyword evidence="7 9" id="KW-0811">Translocation</keyword>
<evidence type="ECO:0000256" key="2">
    <source>
        <dbReference type="ARBA" id="ARBA00022448"/>
    </source>
</evidence>
<comment type="similarity">
    <text evidence="9">Belongs to the SecE/SEC61-gamma family.</text>
</comment>
<dbReference type="GO" id="GO:0008320">
    <property type="term" value="F:protein transmembrane transporter activity"/>
    <property type="evidence" value="ECO:0007669"/>
    <property type="project" value="UniProtKB-UniRule"/>
</dbReference>
<dbReference type="NCBIfam" id="TIGR00964">
    <property type="entry name" value="secE_bact"/>
    <property type="match status" value="1"/>
</dbReference>
<dbReference type="InterPro" id="IPR005807">
    <property type="entry name" value="SecE_bac"/>
</dbReference>
<dbReference type="GO" id="GO:0005886">
    <property type="term" value="C:plasma membrane"/>
    <property type="evidence" value="ECO:0007669"/>
    <property type="project" value="UniProtKB-SubCell"/>
</dbReference>
<dbReference type="InterPro" id="IPR001901">
    <property type="entry name" value="Translocase_SecE/Sec61-g"/>
</dbReference>
<evidence type="ECO:0000256" key="9">
    <source>
        <dbReference type="HAMAP-Rule" id="MF_00422"/>
    </source>
</evidence>
<evidence type="ECO:0000256" key="8">
    <source>
        <dbReference type="ARBA" id="ARBA00023136"/>
    </source>
</evidence>
<evidence type="ECO:0000256" key="7">
    <source>
        <dbReference type="ARBA" id="ARBA00023010"/>
    </source>
</evidence>